<reference evidence="5" key="1">
    <citation type="journal article" date="2015" name="PLoS Genet.">
        <title>Genome Sequence and Transcriptome Analyses of Chrysochromulina tobin: Metabolic Tools for Enhanced Algal Fitness in the Prominent Order Prymnesiales (Haptophyceae).</title>
        <authorList>
            <person name="Hovde B.T."/>
            <person name="Deodato C.R."/>
            <person name="Hunsperger H.M."/>
            <person name="Ryken S.A."/>
            <person name="Yost W."/>
            <person name="Jha R.K."/>
            <person name="Patterson J."/>
            <person name="Monnat R.J. Jr."/>
            <person name="Barlow S.B."/>
            <person name="Starkenburg S.R."/>
            <person name="Cattolico R.A."/>
        </authorList>
    </citation>
    <scope>NUCLEOTIDE SEQUENCE</scope>
    <source>
        <strain evidence="5">CCMP291</strain>
    </source>
</reference>
<feature type="transmembrane region" description="Helical" evidence="2">
    <location>
        <begin position="56"/>
        <end position="79"/>
    </location>
</feature>
<evidence type="ECO:0000313" key="4">
    <source>
        <dbReference type="EMBL" id="KOO31999.1"/>
    </source>
</evidence>
<gene>
    <name evidence="4" type="ORF">Ctob_014209</name>
</gene>
<evidence type="ECO:0000256" key="2">
    <source>
        <dbReference type="SAM" id="Phobius"/>
    </source>
</evidence>
<evidence type="ECO:0000313" key="5">
    <source>
        <dbReference type="Proteomes" id="UP000037460"/>
    </source>
</evidence>
<dbReference type="AlphaFoldDB" id="A0A0M0JZM0"/>
<evidence type="ECO:0000256" key="1">
    <source>
        <dbReference type="SAM" id="MobiDB-lite"/>
    </source>
</evidence>
<feature type="compositionally biased region" description="Basic and acidic residues" evidence="1">
    <location>
        <begin position="338"/>
        <end position="347"/>
    </location>
</feature>
<protein>
    <submittedName>
        <fullName evidence="4">Membrane protein</fullName>
    </submittedName>
</protein>
<feature type="region of interest" description="Disordered" evidence="1">
    <location>
        <begin position="332"/>
        <end position="367"/>
    </location>
</feature>
<feature type="transmembrane region" description="Helical" evidence="2">
    <location>
        <begin position="153"/>
        <end position="170"/>
    </location>
</feature>
<keyword evidence="5" id="KW-1185">Reference proteome</keyword>
<evidence type="ECO:0000256" key="3">
    <source>
        <dbReference type="SAM" id="SignalP"/>
    </source>
</evidence>
<keyword evidence="2" id="KW-0472">Membrane</keyword>
<sequence>MQDGLIWAGLSIFWLTTYAIVCAVNGKMPAVTDREIPSSLFSIGGVFSMDRPVLEVVWRTTCAALFGIAALGICDLCYARYTKARWFALHVIANAWIAVLSLPDLYLILTDPVHTLSQRVTPNHWPTSLVFSVHVYHMAFFRNLDWVDWPHHILMVVIGAPLLITGELGPLMNFNHFFMCGVPGGIDYAMLFAVKHGWMKPLSEKGYNAAINVWIREPALVAVATLGFMQLHLQPAKLFTWITAVRVFLMALCCWNGLFFMERVVGNYHVNAYKDKVAAREKESHSQIAKGGAPKALPPSPDAYETEEHIAVGLPGLGMRVNVSKQDLTEINAQSAAEHTRAPRDEAYPASADNGKQHYQWGKQHYQ</sequence>
<organism evidence="4 5">
    <name type="scientific">Chrysochromulina tobinii</name>
    <dbReference type="NCBI Taxonomy" id="1460289"/>
    <lineage>
        <taxon>Eukaryota</taxon>
        <taxon>Haptista</taxon>
        <taxon>Haptophyta</taxon>
        <taxon>Prymnesiophyceae</taxon>
        <taxon>Prymnesiales</taxon>
        <taxon>Chrysochromulinaceae</taxon>
        <taxon>Chrysochromulina</taxon>
    </lineage>
</organism>
<proteinExistence type="predicted"/>
<feature type="signal peptide" evidence="3">
    <location>
        <begin position="1"/>
        <end position="19"/>
    </location>
</feature>
<dbReference type="Proteomes" id="UP000037460">
    <property type="component" value="Unassembled WGS sequence"/>
</dbReference>
<comment type="caution">
    <text evidence="4">The sequence shown here is derived from an EMBL/GenBank/DDBJ whole genome shotgun (WGS) entry which is preliminary data.</text>
</comment>
<keyword evidence="3" id="KW-0732">Signal</keyword>
<feature type="chain" id="PRO_5005602338" evidence="3">
    <location>
        <begin position="20"/>
        <end position="367"/>
    </location>
</feature>
<name>A0A0M0JZM0_9EUKA</name>
<accession>A0A0M0JZM0</accession>
<feature type="transmembrane region" description="Helical" evidence="2">
    <location>
        <begin position="239"/>
        <end position="261"/>
    </location>
</feature>
<dbReference type="OrthoDB" id="10262014at2759"/>
<keyword evidence="2" id="KW-0812">Transmembrane</keyword>
<feature type="transmembrane region" description="Helical" evidence="2">
    <location>
        <begin position="86"/>
        <end position="109"/>
    </location>
</feature>
<keyword evidence="2" id="KW-1133">Transmembrane helix</keyword>
<feature type="transmembrane region" description="Helical" evidence="2">
    <location>
        <begin position="176"/>
        <end position="194"/>
    </location>
</feature>
<dbReference type="EMBL" id="JWZX01001874">
    <property type="protein sequence ID" value="KOO31999.1"/>
    <property type="molecule type" value="Genomic_DNA"/>
</dbReference>